<dbReference type="PANTHER" id="PTHR11373:SF4">
    <property type="entry name" value="DEOXYNUCLEOSIDE TRIPHOSPHATE TRIPHOSPHOHYDROLASE SAMHD1"/>
    <property type="match status" value="1"/>
</dbReference>
<accession>A0A914WXT2</accession>
<protein>
    <submittedName>
        <fullName evidence="4">HD/PDEase domain-containing protein</fullName>
    </submittedName>
</protein>
<evidence type="ECO:0000256" key="1">
    <source>
        <dbReference type="ARBA" id="ARBA00005776"/>
    </source>
</evidence>
<dbReference type="InterPro" id="IPR003607">
    <property type="entry name" value="HD/PDEase_dom"/>
</dbReference>
<dbReference type="PANTHER" id="PTHR11373">
    <property type="entry name" value="DEOXYNUCLEOSIDE TRIPHOSPHATE TRIPHOSPHOHYDROLASE"/>
    <property type="match status" value="1"/>
</dbReference>
<proteinExistence type="inferred from homology"/>
<sequence>MISPEIPDTIWPCFAMTREVNDIVHGVIKLPHPLTDVIDTAEFQRLRHLQQLGVGARVYPSANHTRFEHSLGVGYLAGKMVGKLMRRQPELGITEVDRLCVSLAGLCHDLGHGPFSHLFDQFVLQRKPNSKWTHEFGSIQMFDLLLENNPDVNHTLRTILTDRDFIFIKECIYGPLDDGNGTDKKGEYRYKGRPIDKSFLYDIVSNKHDGLDVDRFDYMLRDSLLSGVAITFNKLGLKRLLSMARVFYSELDGCRRICYAEKAKTELEAVGSTRFHLHKVLYQHKTARACELIVVELLAAADDVLRFEGKDKKMYRMSEAVEDMQAYYRLDDSVLRTIENSTDDRLKEAKRLLADLNRRRIPHLIGMTMFTSDCLPTDDVIAQRIAERSDGAFQPSDLIVNSTYVHRGMGRVNPLECVLVYSDHKDVRANRTVHPLSSDHFRGEIPTDFGVRYLWVFCPSHKDDAFKKVAYEAFKHWCTNLSLTPIKRALSANTNAVLPAKRPRTNLDKIFD</sequence>
<dbReference type="GO" id="GO:0008832">
    <property type="term" value="F:dGTPase activity"/>
    <property type="evidence" value="ECO:0007669"/>
    <property type="project" value="TreeGrafter"/>
</dbReference>
<keyword evidence="3" id="KW-1185">Reference proteome</keyword>
<dbReference type="InterPro" id="IPR006674">
    <property type="entry name" value="HD_domain"/>
</dbReference>
<dbReference type="AlphaFoldDB" id="A0A914WXT2"/>
<evidence type="ECO:0000259" key="2">
    <source>
        <dbReference type="SMART" id="SM00471"/>
    </source>
</evidence>
<name>A0A914WXT2_9BILA</name>
<comment type="similarity">
    <text evidence="1">Belongs to the SAMHD1 family.</text>
</comment>
<evidence type="ECO:0000313" key="3">
    <source>
        <dbReference type="Proteomes" id="UP000887566"/>
    </source>
</evidence>
<feature type="domain" description="HD/PDEase" evidence="2">
    <location>
        <begin position="62"/>
        <end position="228"/>
    </location>
</feature>
<dbReference type="GO" id="GO:0006203">
    <property type="term" value="P:dGTP catabolic process"/>
    <property type="evidence" value="ECO:0007669"/>
    <property type="project" value="TreeGrafter"/>
</dbReference>
<reference evidence="4" key="1">
    <citation type="submission" date="2022-11" db="UniProtKB">
        <authorList>
            <consortium name="WormBaseParasite"/>
        </authorList>
    </citation>
    <scope>IDENTIFICATION</scope>
</reference>
<dbReference type="InterPro" id="IPR050135">
    <property type="entry name" value="dGTPase-like"/>
</dbReference>
<evidence type="ECO:0000313" key="4">
    <source>
        <dbReference type="WBParaSite" id="PSAMB.scaffold524size48024.g6547.t1"/>
    </source>
</evidence>
<dbReference type="SMART" id="SM00471">
    <property type="entry name" value="HDc"/>
    <property type="match status" value="1"/>
</dbReference>
<dbReference type="CDD" id="cd00077">
    <property type="entry name" value="HDc"/>
    <property type="match status" value="1"/>
</dbReference>
<dbReference type="WBParaSite" id="PSAMB.scaffold524size48024.g6547.t1">
    <property type="protein sequence ID" value="PSAMB.scaffold524size48024.g6547.t1"/>
    <property type="gene ID" value="PSAMB.scaffold524size48024.g6547"/>
</dbReference>
<dbReference type="SUPFAM" id="SSF109604">
    <property type="entry name" value="HD-domain/PDEase-like"/>
    <property type="match status" value="1"/>
</dbReference>
<dbReference type="Pfam" id="PF01966">
    <property type="entry name" value="HD"/>
    <property type="match status" value="1"/>
</dbReference>
<dbReference type="GO" id="GO:0005634">
    <property type="term" value="C:nucleus"/>
    <property type="evidence" value="ECO:0007669"/>
    <property type="project" value="TreeGrafter"/>
</dbReference>
<organism evidence="3 4">
    <name type="scientific">Plectus sambesii</name>
    <dbReference type="NCBI Taxonomy" id="2011161"/>
    <lineage>
        <taxon>Eukaryota</taxon>
        <taxon>Metazoa</taxon>
        <taxon>Ecdysozoa</taxon>
        <taxon>Nematoda</taxon>
        <taxon>Chromadorea</taxon>
        <taxon>Plectida</taxon>
        <taxon>Plectina</taxon>
        <taxon>Plectoidea</taxon>
        <taxon>Plectidae</taxon>
        <taxon>Plectus</taxon>
    </lineage>
</organism>
<dbReference type="Gene3D" id="1.10.3210.10">
    <property type="entry name" value="Hypothetical protein af1432"/>
    <property type="match status" value="1"/>
</dbReference>
<dbReference type="Gene3D" id="3.30.70.2760">
    <property type="match status" value="1"/>
</dbReference>
<dbReference type="Proteomes" id="UP000887566">
    <property type="component" value="Unplaced"/>
</dbReference>